<dbReference type="Pfam" id="PF00685">
    <property type="entry name" value="Sulfotransfer_1"/>
    <property type="match status" value="1"/>
</dbReference>
<dbReference type="InterPro" id="IPR029063">
    <property type="entry name" value="SAM-dependent_MTases_sf"/>
</dbReference>
<dbReference type="InterPro" id="IPR000863">
    <property type="entry name" value="Sulfotransferase_dom"/>
</dbReference>
<name>A0A1I4TDV3_9BACT</name>
<dbReference type="InterPro" id="IPR027417">
    <property type="entry name" value="P-loop_NTPase"/>
</dbReference>
<dbReference type="RefSeq" id="WP_093394488.1">
    <property type="nucleotide sequence ID" value="NZ_FOUU01000003.1"/>
</dbReference>
<keyword evidence="4" id="KW-0808">Transferase</keyword>
<dbReference type="SUPFAM" id="SSF52540">
    <property type="entry name" value="P-loop containing nucleoside triphosphate hydrolases"/>
    <property type="match status" value="1"/>
</dbReference>
<dbReference type="PANTHER" id="PTHR12526">
    <property type="entry name" value="GLYCOSYLTRANSFERASE"/>
    <property type="match status" value="1"/>
</dbReference>
<dbReference type="GO" id="GO:0032259">
    <property type="term" value="P:methylation"/>
    <property type="evidence" value="ECO:0007669"/>
    <property type="project" value="UniProtKB-KW"/>
</dbReference>
<dbReference type="Gene3D" id="3.40.50.2000">
    <property type="entry name" value="Glycogen Phosphorylase B"/>
    <property type="match status" value="1"/>
</dbReference>
<gene>
    <name evidence="4" type="ORF">SAMN05660836_01362</name>
</gene>
<dbReference type="Proteomes" id="UP000199611">
    <property type="component" value="Unassembled WGS sequence"/>
</dbReference>
<protein>
    <submittedName>
        <fullName evidence="4">Methyltransferase domain-containing protein</fullName>
    </submittedName>
</protein>
<dbReference type="SUPFAM" id="SSF53756">
    <property type="entry name" value="UDP-Glycosyltransferase/glycogen phosphorylase"/>
    <property type="match status" value="1"/>
</dbReference>
<dbReference type="AlphaFoldDB" id="A0A1I4TDV3"/>
<evidence type="ECO:0000259" key="1">
    <source>
        <dbReference type="Pfam" id="PF00534"/>
    </source>
</evidence>
<feature type="domain" description="Methyltransferase" evidence="3">
    <location>
        <begin position="584"/>
        <end position="680"/>
    </location>
</feature>
<dbReference type="CDD" id="cd02440">
    <property type="entry name" value="AdoMet_MTases"/>
    <property type="match status" value="1"/>
</dbReference>
<feature type="domain" description="Glycosyl transferase family 1" evidence="1">
    <location>
        <begin position="389"/>
        <end position="525"/>
    </location>
</feature>
<dbReference type="GO" id="GO:0008168">
    <property type="term" value="F:methyltransferase activity"/>
    <property type="evidence" value="ECO:0007669"/>
    <property type="project" value="UniProtKB-KW"/>
</dbReference>
<dbReference type="Pfam" id="PF00534">
    <property type="entry name" value="Glycos_transf_1"/>
    <property type="match status" value="1"/>
</dbReference>
<dbReference type="GO" id="GO:0008146">
    <property type="term" value="F:sulfotransferase activity"/>
    <property type="evidence" value="ECO:0007669"/>
    <property type="project" value="InterPro"/>
</dbReference>
<evidence type="ECO:0000259" key="3">
    <source>
        <dbReference type="Pfam" id="PF13649"/>
    </source>
</evidence>
<dbReference type="CDD" id="cd03801">
    <property type="entry name" value="GT4_PimA-like"/>
    <property type="match status" value="1"/>
</dbReference>
<feature type="domain" description="Sulfotransferase" evidence="2">
    <location>
        <begin position="803"/>
        <end position="958"/>
    </location>
</feature>
<dbReference type="STRING" id="39841.SAMN05660836_01362"/>
<dbReference type="OrthoDB" id="5458825at2"/>
<dbReference type="EMBL" id="FOUU01000003">
    <property type="protein sequence ID" value="SFM74862.1"/>
    <property type="molecule type" value="Genomic_DNA"/>
</dbReference>
<evidence type="ECO:0000313" key="5">
    <source>
        <dbReference type="Proteomes" id="UP000199611"/>
    </source>
</evidence>
<sequence length="966" mass="111879">MKLENACHSSPSLWGIIDKLHGGVSLEECRLLSRLASEVLEGCIVEIGSYRGKSAIALASGVRKISTISKPMIYCIDPHEEFIGYYGGKFGSQDRGSFYRTMLITRAFRDVALINMSSHDVAQAWRRPIGLLFIDGDHRYESVKRDFQYWEPHVLLGGLIVFHDATDPKCGPFRLIREIMESGRFQHVDTVGRICVLRKIYHDPCSASVPLLGPRRILVVVAGFTLNGGLLRFERVGRVLRKWGHEIVFVDLTGDVKQKREWSPSFPVVSLDQALQQQWDSVMVPGAGFPEWAIRTLRVFQKRNFGIRVQHILNDQSRFDRFKIVNRYFKPDIVIFNNDHWPPGSFTDFTGSRFYTLIGAVDTNSFRPSTYRSHPLKPGSWIIGGLASKNPEPLVESLRYLPLNMVLKLYGKDVHGLEKRYEIFIRQGRLQLLGEIFDEDLCRFYHNVDCVVMTEMHAGWSNLVAEAMASGTPVVCTPLGTGPIAYHERTALILKEPNPREIAKNVLRLQREPELCRQLAESARQVICSYSWEEYARQLLRLIHYDGRHHYTYAPSFGLYGKWPLEHRIAGLESLLDQAHGSTIIDIGAAEGLIAREFLKRGAKIIHGFDLDPGMVMTAKAICARWNNAIFRHADISNWDDFYNSNADILLKHYDIVIYLGVHHHLPPESRKNVLLKLLNMSKKYFAIRTTQKLYMEDSLEDMILAAGFREINNESSRGRRSEMGLLKIFERQNVREQRHSLIRHFVSYPKSGRTWIRYILYQLGVDKEIVFHHDGFEFNDPACPPHNFSIEDRIRRYGDVDRLVYLERDPRDVMVSLYAQVTGRFKDFFNYKGSISDFIRDPYFGAHNLQKFRVMWDYLIRRFGFLKITYEECHRNMELVIEKLLKYYGFSVSKESIRRAVENARFDKMKQLEQSRTFPYPWLRPRNDAPKVRKGKIGSFVEELNNEDIEYLNKIFSCCAKNSVK</sequence>
<dbReference type="Gene3D" id="3.40.50.150">
    <property type="entry name" value="Vaccinia Virus protein VP39"/>
    <property type="match status" value="2"/>
</dbReference>
<keyword evidence="4" id="KW-0489">Methyltransferase</keyword>
<proteinExistence type="predicted"/>
<dbReference type="Gene3D" id="3.40.50.300">
    <property type="entry name" value="P-loop containing nucleotide triphosphate hydrolases"/>
    <property type="match status" value="1"/>
</dbReference>
<keyword evidence="5" id="KW-1185">Reference proteome</keyword>
<dbReference type="InterPro" id="IPR041698">
    <property type="entry name" value="Methyltransf_25"/>
</dbReference>
<dbReference type="Pfam" id="PF13578">
    <property type="entry name" value="Methyltransf_24"/>
    <property type="match status" value="1"/>
</dbReference>
<dbReference type="InterPro" id="IPR001296">
    <property type="entry name" value="Glyco_trans_1"/>
</dbReference>
<dbReference type="GO" id="GO:0016757">
    <property type="term" value="F:glycosyltransferase activity"/>
    <property type="evidence" value="ECO:0007669"/>
    <property type="project" value="InterPro"/>
</dbReference>
<dbReference type="SUPFAM" id="SSF53335">
    <property type="entry name" value="S-adenosyl-L-methionine-dependent methyltransferases"/>
    <property type="match status" value="2"/>
</dbReference>
<reference evidence="4 5" key="1">
    <citation type="submission" date="2016-10" db="EMBL/GenBank/DDBJ databases">
        <authorList>
            <person name="de Groot N.N."/>
        </authorList>
    </citation>
    <scope>NUCLEOTIDE SEQUENCE [LARGE SCALE GENOMIC DNA]</scope>
    <source>
        <strain evidence="4 5">DSM 9990</strain>
    </source>
</reference>
<dbReference type="Pfam" id="PF13649">
    <property type="entry name" value="Methyltransf_25"/>
    <property type="match status" value="1"/>
</dbReference>
<organism evidence="4 5">
    <name type="scientific">Thermodesulforhabdus norvegica</name>
    <dbReference type="NCBI Taxonomy" id="39841"/>
    <lineage>
        <taxon>Bacteria</taxon>
        <taxon>Pseudomonadati</taxon>
        <taxon>Thermodesulfobacteriota</taxon>
        <taxon>Syntrophobacteria</taxon>
        <taxon>Syntrophobacterales</taxon>
        <taxon>Thermodesulforhabdaceae</taxon>
        <taxon>Thermodesulforhabdus</taxon>
    </lineage>
</organism>
<evidence type="ECO:0000259" key="2">
    <source>
        <dbReference type="Pfam" id="PF00685"/>
    </source>
</evidence>
<accession>A0A1I4TDV3</accession>
<evidence type="ECO:0000313" key="4">
    <source>
        <dbReference type="EMBL" id="SFM74862.1"/>
    </source>
</evidence>